<protein>
    <recommendedName>
        <fullName evidence="1">DUF1638 domain-containing protein</fullName>
    </recommendedName>
</protein>
<accession>A0ABZ3IYA0</accession>
<proteinExistence type="predicted"/>
<evidence type="ECO:0000313" key="2">
    <source>
        <dbReference type="EMBL" id="XFO70786.1"/>
    </source>
</evidence>
<evidence type="ECO:0000313" key="3">
    <source>
        <dbReference type="Proteomes" id="UP000216052"/>
    </source>
</evidence>
<dbReference type="Proteomes" id="UP000216052">
    <property type="component" value="Chromosome"/>
</dbReference>
<keyword evidence="3" id="KW-1185">Reference proteome</keyword>
<sequence>MRIKLIGCHSTRNEVLALGVSSEVDCEFLDFSFHADPLQLHRKLQSRINACQHYDQIILTYGRCAHAVAGLASPRVPLILPKAHDCISLLLGSDVRRQALNAVHPSVYYFSQGWLQYGRDPYTEYCEYRKRYGEKDAAYLIRSLYGNYQEAMFIQTVGEGAKLEKYRQRVSLIANFFGWKVREVTGDLTLLKAVISRQRGPDVMRVAPGTPIVLEEESHYAD</sequence>
<dbReference type="RefSeq" id="WP_093794353.1">
    <property type="nucleotide sequence ID" value="NZ_CP155571.1"/>
</dbReference>
<dbReference type="InterPro" id="IPR012437">
    <property type="entry name" value="DUF1638"/>
</dbReference>
<organism evidence="2 3">
    <name type="scientific">Sporomusa acidovorans (strain ATCC 49682 / DSM 3132 / Mol)</name>
    <dbReference type="NCBI Taxonomy" id="1123286"/>
    <lineage>
        <taxon>Bacteria</taxon>
        <taxon>Bacillati</taxon>
        <taxon>Bacillota</taxon>
        <taxon>Negativicutes</taxon>
        <taxon>Selenomonadales</taxon>
        <taxon>Sporomusaceae</taxon>
        <taxon>Sporomusa</taxon>
    </lineage>
</organism>
<name>A0ABZ3IYA0_SPOA4</name>
<feature type="domain" description="DUF1638" evidence="1">
    <location>
        <begin position="28"/>
        <end position="194"/>
    </location>
</feature>
<evidence type="ECO:0000259" key="1">
    <source>
        <dbReference type="Pfam" id="PF07796"/>
    </source>
</evidence>
<dbReference type="Pfam" id="PF07796">
    <property type="entry name" value="DUF1638"/>
    <property type="match status" value="1"/>
</dbReference>
<reference evidence="2" key="1">
    <citation type="submission" date="2024-05" db="EMBL/GenBank/DDBJ databases">
        <title>Isolation and characterization of Sporomusa carbonis sp. nov., a carboxydotrophic hydrogenogen in the genus of Sporomusa isolated from a charcoal burning pile.</title>
        <authorList>
            <person name="Boeer T."/>
            <person name="Rosenbaum F."/>
            <person name="Eysell L."/>
            <person name="Mueller V."/>
            <person name="Daniel R."/>
            <person name="Poehlein A."/>
        </authorList>
    </citation>
    <scope>NUCLEOTIDE SEQUENCE [LARGE SCALE GENOMIC DNA]</scope>
    <source>
        <strain evidence="2">DSM 3132</strain>
    </source>
</reference>
<gene>
    <name evidence="2" type="ORF">SPACI_007860</name>
</gene>
<dbReference type="EMBL" id="CP155571">
    <property type="protein sequence ID" value="XFO70786.1"/>
    <property type="molecule type" value="Genomic_DNA"/>
</dbReference>